<feature type="transmembrane region" description="Helical" evidence="11">
    <location>
        <begin position="131"/>
        <end position="153"/>
    </location>
</feature>
<evidence type="ECO:0000256" key="7">
    <source>
        <dbReference type="ARBA" id="ARBA00023173"/>
    </source>
</evidence>
<evidence type="ECO:0000256" key="6">
    <source>
        <dbReference type="ARBA" id="ARBA00023136"/>
    </source>
</evidence>
<feature type="compositionally biased region" description="Basic residues" evidence="10">
    <location>
        <begin position="44"/>
        <end position="55"/>
    </location>
</feature>
<dbReference type="EMBL" id="DYWK01000002">
    <property type="protein sequence ID" value="HJF17645.1"/>
    <property type="molecule type" value="Genomic_DNA"/>
</dbReference>
<evidence type="ECO:0000313" key="13">
    <source>
        <dbReference type="Proteomes" id="UP000715651"/>
    </source>
</evidence>
<keyword evidence="7" id="KW-0869">Chloride channel</keyword>
<evidence type="ECO:0000256" key="9">
    <source>
        <dbReference type="ARBA" id="ARBA00023303"/>
    </source>
</evidence>
<dbReference type="Pfam" id="PF00654">
    <property type="entry name" value="Voltage_CLC"/>
    <property type="match status" value="1"/>
</dbReference>
<keyword evidence="9" id="KW-0407">Ion channel</keyword>
<feature type="transmembrane region" description="Helical" evidence="11">
    <location>
        <begin position="345"/>
        <end position="363"/>
    </location>
</feature>
<name>A0A921KA49_9BIFI</name>
<proteinExistence type="predicted"/>
<feature type="transmembrane region" description="Helical" evidence="11">
    <location>
        <begin position="309"/>
        <end position="333"/>
    </location>
</feature>
<dbReference type="Proteomes" id="UP000715651">
    <property type="component" value="Unassembled WGS sequence"/>
</dbReference>
<dbReference type="InterPro" id="IPR050368">
    <property type="entry name" value="ClC-type_chloride_channel"/>
</dbReference>
<dbReference type="InterPro" id="IPR014743">
    <property type="entry name" value="Cl-channel_core"/>
</dbReference>
<feature type="transmembrane region" description="Helical" evidence="11">
    <location>
        <begin position="416"/>
        <end position="433"/>
    </location>
</feature>
<feature type="transmembrane region" description="Helical" evidence="11">
    <location>
        <begin position="513"/>
        <end position="530"/>
    </location>
</feature>
<evidence type="ECO:0000256" key="11">
    <source>
        <dbReference type="SAM" id="Phobius"/>
    </source>
</evidence>
<feature type="region of interest" description="Disordered" evidence="10">
    <location>
        <begin position="1"/>
        <end position="89"/>
    </location>
</feature>
<keyword evidence="8" id="KW-0868">Chloride</keyword>
<keyword evidence="4 11" id="KW-1133">Transmembrane helix</keyword>
<feature type="transmembrane region" description="Helical" evidence="11">
    <location>
        <begin position="445"/>
        <end position="468"/>
    </location>
</feature>
<feature type="transmembrane region" description="Helical" evidence="11">
    <location>
        <begin position="219"/>
        <end position="240"/>
    </location>
</feature>
<dbReference type="AlphaFoldDB" id="A0A921KA49"/>
<dbReference type="GO" id="GO:0034707">
    <property type="term" value="C:chloride channel complex"/>
    <property type="evidence" value="ECO:0007669"/>
    <property type="project" value="UniProtKB-KW"/>
</dbReference>
<feature type="transmembrane region" description="Helical" evidence="11">
    <location>
        <begin position="273"/>
        <end position="297"/>
    </location>
</feature>
<keyword evidence="3 11" id="KW-0812">Transmembrane</keyword>
<organism evidence="12 13">
    <name type="scientific">Aeriscardovia aeriphila</name>
    <dbReference type="NCBI Taxonomy" id="218139"/>
    <lineage>
        <taxon>Bacteria</taxon>
        <taxon>Bacillati</taxon>
        <taxon>Actinomycetota</taxon>
        <taxon>Actinomycetes</taxon>
        <taxon>Bifidobacteriales</taxon>
        <taxon>Bifidobacteriaceae</taxon>
        <taxon>Aeriscardovia</taxon>
    </lineage>
</organism>
<reference evidence="12" key="1">
    <citation type="journal article" date="2021" name="PeerJ">
        <title>Extensive microbial diversity within the chicken gut microbiome revealed by metagenomics and culture.</title>
        <authorList>
            <person name="Gilroy R."/>
            <person name="Ravi A."/>
            <person name="Getino M."/>
            <person name="Pursley I."/>
            <person name="Horton D.L."/>
            <person name="Alikhan N.F."/>
            <person name="Baker D."/>
            <person name="Gharbi K."/>
            <person name="Hall N."/>
            <person name="Watson M."/>
            <person name="Adriaenssens E.M."/>
            <person name="Foster-Nyarko E."/>
            <person name="Jarju S."/>
            <person name="Secka A."/>
            <person name="Antonio M."/>
            <person name="Oren A."/>
            <person name="Chaudhuri R.R."/>
            <person name="La Ragione R."/>
            <person name="Hildebrand F."/>
            <person name="Pallen M.J."/>
        </authorList>
    </citation>
    <scope>NUCLEOTIDE SEQUENCE</scope>
    <source>
        <strain evidence="12">578</strain>
    </source>
</reference>
<evidence type="ECO:0000313" key="12">
    <source>
        <dbReference type="EMBL" id="HJF17645.1"/>
    </source>
</evidence>
<dbReference type="GO" id="GO:0005254">
    <property type="term" value="F:chloride channel activity"/>
    <property type="evidence" value="ECO:0007669"/>
    <property type="project" value="UniProtKB-KW"/>
</dbReference>
<keyword evidence="6 11" id="KW-0472">Membrane</keyword>
<feature type="transmembrane region" description="Helical" evidence="11">
    <location>
        <begin position="383"/>
        <end position="404"/>
    </location>
</feature>
<keyword evidence="2" id="KW-0813">Transport</keyword>
<sequence>MSTTSEEHEKAESEQPADLSVQKTNEGELNATKASVQKSDTKKTGAKKASVKKSGVKKESTKKSQRTHDSWHVNWVKAGNHSRQHIRQQRLERGKKIHEKIALRQALRHPVDYVGDELRADNYHHLAPVRLMGWSVLIGLVVGVIVSLFRRAISHLLLGVQWVYAQARMGQWWWLGVVAAVCLVISFVVAWMVLTQPASSGSGIPDVEKRLRASQPIFFHWWSILWRKIVGGLLCFAPGMMLGREGPSVQIGACVGMGFGPLSRTTRKTRKELVAAGAAAGLSAAFTAPIAGVLFVMEEVYSRFTIKTGLCAFTSSIVASAVTVQVFGLHPVFALPDTYKLPLWQYWQLLVLALVVGLIAKLYEKSLFWATNFYSWARIPMAFRPFISMLLLLPVGVYFPFLLGGGNGLVDALGKNRYSIGLLVAFLVIRLVVSQLSYGSGVPGGIFLPMLALGSLVGALVAEIFIALGLGYNTMGYISLMVIVGMAGLFGSVTRAPLTAIILVMEMTSDAELLPLGVVTLLAYLIYDLFGGEPIYDELGAHPAKKVFSLLRVSQLGTLNGQARKAENGEFGRTAENIERA</sequence>
<evidence type="ECO:0000256" key="5">
    <source>
        <dbReference type="ARBA" id="ARBA00023065"/>
    </source>
</evidence>
<feature type="transmembrane region" description="Helical" evidence="11">
    <location>
        <begin position="474"/>
        <end position="493"/>
    </location>
</feature>
<dbReference type="SUPFAM" id="SSF81340">
    <property type="entry name" value="Clc chloride channel"/>
    <property type="match status" value="1"/>
</dbReference>
<evidence type="ECO:0000256" key="8">
    <source>
        <dbReference type="ARBA" id="ARBA00023214"/>
    </source>
</evidence>
<dbReference type="InterPro" id="IPR001807">
    <property type="entry name" value="ClC"/>
</dbReference>
<feature type="compositionally biased region" description="Basic and acidic residues" evidence="10">
    <location>
        <begin position="56"/>
        <end position="71"/>
    </location>
</feature>
<comment type="caution">
    <text evidence="12">The sequence shown here is derived from an EMBL/GenBank/DDBJ whole genome shotgun (WGS) entry which is preliminary data.</text>
</comment>
<evidence type="ECO:0000256" key="2">
    <source>
        <dbReference type="ARBA" id="ARBA00022448"/>
    </source>
</evidence>
<dbReference type="Gene3D" id="1.10.3080.10">
    <property type="entry name" value="Clc chloride channel"/>
    <property type="match status" value="1"/>
</dbReference>
<protein>
    <submittedName>
        <fullName evidence="12">Chloride channel protein</fullName>
    </submittedName>
</protein>
<evidence type="ECO:0000256" key="4">
    <source>
        <dbReference type="ARBA" id="ARBA00022989"/>
    </source>
</evidence>
<dbReference type="PRINTS" id="PR00762">
    <property type="entry name" value="CLCHANNEL"/>
</dbReference>
<gene>
    <name evidence="12" type="ORF">K8U78_00465</name>
</gene>
<comment type="subcellular location">
    <subcellularLocation>
        <location evidence="1">Membrane</location>
        <topology evidence="1">Multi-pass membrane protein</topology>
    </subcellularLocation>
</comment>
<dbReference type="CDD" id="cd01031">
    <property type="entry name" value="EriC"/>
    <property type="match status" value="1"/>
</dbReference>
<evidence type="ECO:0000256" key="10">
    <source>
        <dbReference type="SAM" id="MobiDB-lite"/>
    </source>
</evidence>
<dbReference type="PANTHER" id="PTHR43427">
    <property type="entry name" value="CHLORIDE CHANNEL PROTEIN CLC-E"/>
    <property type="match status" value="1"/>
</dbReference>
<evidence type="ECO:0000256" key="3">
    <source>
        <dbReference type="ARBA" id="ARBA00022692"/>
    </source>
</evidence>
<feature type="compositionally biased region" description="Basic and acidic residues" evidence="10">
    <location>
        <begin position="1"/>
        <end position="13"/>
    </location>
</feature>
<keyword evidence="5" id="KW-0406">Ion transport</keyword>
<dbReference type="PANTHER" id="PTHR43427:SF6">
    <property type="entry name" value="CHLORIDE CHANNEL PROTEIN CLC-E"/>
    <property type="match status" value="1"/>
</dbReference>
<accession>A0A921KA49</accession>
<reference evidence="12" key="2">
    <citation type="submission" date="2021-09" db="EMBL/GenBank/DDBJ databases">
        <authorList>
            <person name="Gilroy R."/>
        </authorList>
    </citation>
    <scope>NUCLEOTIDE SEQUENCE</scope>
    <source>
        <strain evidence="12">578</strain>
    </source>
</reference>
<feature type="transmembrane region" description="Helical" evidence="11">
    <location>
        <begin position="173"/>
        <end position="194"/>
    </location>
</feature>
<evidence type="ECO:0000256" key="1">
    <source>
        <dbReference type="ARBA" id="ARBA00004141"/>
    </source>
</evidence>